<dbReference type="AlphaFoldDB" id="A0A4Q2UA54"/>
<evidence type="ECO:0000256" key="1">
    <source>
        <dbReference type="SAM" id="Phobius"/>
    </source>
</evidence>
<feature type="transmembrane region" description="Helical" evidence="1">
    <location>
        <begin position="338"/>
        <end position="361"/>
    </location>
</feature>
<feature type="transmembrane region" description="Helical" evidence="1">
    <location>
        <begin position="30"/>
        <end position="47"/>
    </location>
</feature>
<reference evidence="2 3" key="1">
    <citation type="submission" date="2018-12" db="EMBL/GenBank/DDBJ databases">
        <authorList>
            <person name="Grouzdev D.S."/>
            <person name="Krutkina M.S."/>
        </authorList>
    </citation>
    <scope>NUCLEOTIDE SEQUENCE [LARGE SCALE GENOMIC DNA]</scope>
    <source>
        <strain evidence="2 3">RmlP026</strain>
    </source>
</reference>
<evidence type="ECO:0000313" key="2">
    <source>
        <dbReference type="EMBL" id="RYC31775.1"/>
    </source>
</evidence>
<organism evidence="2 3">
    <name type="scientific">Lichenibacterium minor</name>
    <dbReference type="NCBI Taxonomy" id="2316528"/>
    <lineage>
        <taxon>Bacteria</taxon>
        <taxon>Pseudomonadati</taxon>
        <taxon>Pseudomonadota</taxon>
        <taxon>Alphaproteobacteria</taxon>
        <taxon>Hyphomicrobiales</taxon>
        <taxon>Lichenihabitantaceae</taxon>
        <taxon>Lichenibacterium</taxon>
    </lineage>
</organism>
<accession>A0A4Q2UA54</accession>
<evidence type="ECO:0000313" key="3">
    <source>
        <dbReference type="Proteomes" id="UP000290759"/>
    </source>
</evidence>
<feature type="transmembrane region" description="Helical" evidence="1">
    <location>
        <begin position="201"/>
        <end position="219"/>
    </location>
</feature>
<dbReference type="InterPro" id="IPR051533">
    <property type="entry name" value="WaaL-like"/>
</dbReference>
<reference evidence="2 3" key="2">
    <citation type="submission" date="2019-02" db="EMBL/GenBank/DDBJ databases">
        <title>'Lichenibacterium ramalinii' gen. nov. sp. nov., 'Lichenibacterium minor' gen. nov. sp. nov.</title>
        <authorList>
            <person name="Pankratov T."/>
        </authorList>
    </citation>
    <scope>NUCLEOTIDE SEQUENCE [LARGE SCALE GENOMIC DNA]</scope>
    <source>
        <strain evidence="2 3">RmlP026</strain>
    </source>
</reference>
<feature type="transmembrane region" description="Helical" evidence="1">
    <location>
        <begin position="225"/>
        <end position="243"/>
    </location>
</feature>
<feature type="transmembrane region" description="Helical" evidence="1">
    <location>
        <begin position="53"/>
        <end position="70"/>
    </location>
</feature>
<gene>
    <name evidence="2" type="ORF">D3273_11610</name>
</gene>
<feature type="transmembrane region" description="Helical" evidence="1">
    <location>
        <begin position="175"/>
        <end position="194"/>
    </location>
</feature>
<feature type="transmembrane region" description="Helical" evidence="1">
    <location>
        <begin position="250"/>
        <end position="272"/>
    </location>
</feature>
<keyword evidence="1" id="KW-1133">Transmembrane helix</keyword>
<dbReference type="OrthoDB" id="9796592at2"/>
<evidence type="ECO:0008006" key="4">
    <source>
        <dbReference type="Google" id="ProtNLM"/>
    </source>
</evidence>
<feature type="transmembrane region" description="Helical" evidence="1">
    <location>
        <begin position="134"/>
        <end position="155"/>
    </location>
</feature>
<keyword evidence="1" id="KW-0812">Transmembrane</keyword>
<keyword evidence="1" id="KW-0472">Membrane</keyword>
<dbReference type="RefSeq" id="WP_129226671.1">
    <property type="nucleotide sequence ID" value="NZ_QYBB01000011.1"/>
</dbReference>
<sequence>MHTEALLPSAGPAPLRPGRALGRRVDYGRLVNWSFAAFVFCGSVAIVEPSPYDFASMLAIPIWFVGGFKVHRTFLPFFALIVLYNLGGFIGLIPYVAEHDPTLFMLQSLYLALTTLVFALFFAEDTARRAEIVLQFYAASTVFAALAGIVGYFGVAGLGETLSRYGRASGTFKDPNVLGSYLVMGAVYYVQLIVLGRTRHVLATGAALLIVVAGILLSFSRGSWGAFLVATLLSIGMAFLTSAEPRMRRRIVTVALAAAAVAALAVLVLLALPNTRDFFLQRAALEQDYDEGVTGRFGNQLRSIPILLGLPNGFGPLRFRLIFGLEPHNSYVNAFASYGWLGGFAFVLLVALTVTIGFRVAWKPSPYRRSAQVFWPSLLVFLLQGFQIDIDHWRHVFLMLGAVWGIETARVRWLERGGGVTR</sequence>
<feature type="transmembrane region" description="Helical" evidence="1">
    <location>
        <begin position="103"/>
        <end position="122"/>
    </location>
</feature>
<dbReference type="EMBL" id="QYBB01000011">
    <property type="protein sequence ID" value="RYC31775.1"/>
    <property type="molecule type" value="Genomic_DNA"/>
</dbReference>
<dbReference type="Proteomes" id="UP000290759">
    <property type="component" value="Unassembled WGS sequence"/>
</dbReference>
<protein>
    <recommendedName>
        <fullName evidence="4">O-antigen ligase domain-containing protein</fullName>
    </recommendedName>
</protein>
<proteinExistence type="predicted"/>
<comment type="caution">
    <text evidence="2">The sequence shown here is derived from an EMBL/GenBank/DDBJ whole genome shotgun (WGS) entry which is preliminary data.</text>
</comment>
<dbReference type="PANTHER" id="PTHR37422">
    <property type="entry name" value="TEICHURONIC ACID BIOSYNTHESIS PROTEIN TUAE"/>
    <property type="match status" value="1"/>
</dbReference>
<name>A0A4Q2UA54_9HYPH</name>
<feature type="transmembrane region" description="Helical" evidence="1">
    <location>
        <begin position="77"/>
        <end position="97"/>
    </location>
</feature>
<dbReference type="PANTHER" id="PTHR37422:SF21">
    <property type="entry name" value="EXOQ-LIKE PROTEIN"/>
    <property type="match status" value="1"/>
</dbReference>
<keyword evidence="3" id="KW-1185">Reference proteome</keyword>